<organism evidence="5 6">
    <name type="scientific">Periconia digitata</name>
    <dbReference type="NCBI Taxonomy" id="1303443"/>
    <lineage>
        <taxon>Eukaryota</taxon>
        <taxon>Fungi</taxon>
        <taxon>Dikarya</taxon>
        <taxon>Ascomycota</taxon>
        <taxon>Pezizomycotina</taxon>
        <taxon>Dothideomycetes</taxon>
        <taxon>Pleosporomycetidae</taxon>
        <taxon>Pleosporales</taxon>
        <taxon>Massarineae</taxon>
        <taxon>Periconiaceae</taxon>
        <taxon>Periconia</taxon>
    </lineage>
</organism>
<keyword evidence="6" id="KW-1185">Reference proteome</keyword>
<evidence type="ECO:0000313" key="5">
    <source>
        <dbReference type="EMBL" id="CAI6294145.1"/>
    </source>
</evidence>
<evidence type="ECO:0000256" key="1">
    <source>
        <dbReference type="ARBA" id="ARBA00004123"/>
    </source>
</evidence>
<dbReference type="PROSITE" id="PS50048">
    <property type="entry name" value="ZN2_CY6_FUNGAL_2"/>
    <property type="match status" value="1"/>
</dbReference>
<dbReference type="InterPro" id="IPR001138">
    <property type="entry name" value="Zn2Cys6_DnaBD"/>
</dbReference>
<dbReference type="GO" id="GO:0005634">
    <property type="term" value="C:nucleus"/>
    <property type="evidence" value="ECO:0007669"/>
    <property type="project" value="UniProtKB-SubCell"/>
</dbReference>
<evidence type="ECO:0000256" key="2">
    <source>
        <dbReference type="ARBA" id="ARBA00023242"/>
    </source>
</evidence>
<dbReference type="InterPro" id="IPR036864">
    <property type="entry name" value="Zn2-C6_fun-type_DNA-bd_sf"/>
</dbReference>
<evidence type="ECO:0000256" key="3">
    <source>
        <dbReference type="SAM" id="MobiDB-lite"/>
    </source>
</evidence>
<dbReference type="SUPFAM" id="SSF57701">
    <property type="entry name" value="Zn2/Cys6 DNA-binding domain"/>
    <property type="match status" value="1"/>
</dbReference>
<dbReference type="SMART" id="SM00066">
    <property type="entry name" value="GAL4"/>
    <property type="match status" value="1"/>
</dbReference>
<proteinExistence type="predicted"/>
<name>A0A9W4XF93_9PLEO</name>
<protein>
    <recommendedName>
        <fullName evidence="4">Zn(2)-C6 fungal-type domain-containing protein</fullName>
    </recommendedName>
</protein>
<comment type="caution">
    <text evidence="5">The sequence shown here is derived from an EMBL/GenBank/DDBJ whole genome shotgun (WGS) entry which is preliminary data.</text>
</comment>
<dbReference type="Gene3D" id="4.10.240.10">
    <property type="entry name" value="Zn(2)-C6 fungal-type DNA-binding domain"/>
    <property type="match status" value="1"/>
</dbReference>
<evidence type="ECO:0000259" key="4">
    <source>
        <dbReference type="PROSITE" id="PS50048"/>
    </source>
</evidence>
<dbReference type="Pfam" id="PF00172">
    <property type="entry name" value="Zn_clus"/>
    <property type="match status" value="1"/>
</dbReference>
<dbReference type="AlphaFoldDB" id="A0A9W4XF93"/>
<evidence type="ECO:0000313" key="6">
    <source>
        <dbReference type="Proteomes" id="UP001152607"/>
    </source>
</evidence>
<comment type="subcellular location">
    <subcellularLocation>
        <location evidence="1">Nucleus</location>
    </subcellularLocation>
</comment>
<keyword evidence="2" id="KW-0539">Nucleus</keyword>
<sequence>MPPHTRTRTGCWTCREAGYKCDEKKPHCERCTRLKIPCKGYAPKLKWRNTSGPPKRPRNGRSTSIEDQYATSPKSVTSVSSAPATMKSQNANSPQEWIYEVTLPLASMPNSIPDLPARDKRLLHYWNEKLSSLISVATRRSSPGPFRLHLTSLLYHPGSLRSTILSMSANHLALASNDKSLKIDAYRHQQDAIRSLQNLIQAQVESSLEPALATVLMMQVSARLLGDEGAEPQVANHLIGAKAMISKRGGLAAWRSSPTAQFLLDLFAYHDILSSVSRGERPLIEHSEEFTAIEGVVDMHGIAKVLRLVARISHMQASAKSPVPDRSDDAPCFSRLQTEGLLIQKALEDLEFSDATLSIENADDLSDIRHTAEAYRHAAFIYLYRVWLGFGAPNPTTLHHVQKSIAYILSVDISSPLVSSHIWPLWTAGCEAVDPEQRQYVRERFYNMYRTRMFSGLKRIVRDIEEVWSYKDTENLVSGLDGMAKVDCIQVILKRRGREVDLA</sequence>
<gene>
    <name evidence="5" type="ORF">PDIGIT_LOCUS2576</name>
</gene>
<dbReference type="Proteomes" id="UP001152607">
    <property type="component" value="Unassembled WGS sequence"/>
</dbReference>
<dbReference type="GO" id="GO:0008270">
    <property type="term" value="F:zinc ion binding"/>
    <property type="evidence" value="ECO:0007669"/>
    <property type="project" value="InterPro"/>
</dbReference>
<accession>A0A9W4XF93</accession>
<dbReference type="GO" id="GO:0045944">
    <property type="term" value="P:positive regulation of transcription by RNA polymerase II"/>
    <property type="evidence" value="ECO:0007669"/>
    <property type="project" value="TreeGrafter"/>
</dbReference>
<reference evidence="5" key="1">
    <citation type="submission" date="2023-01" db="EMBL/GenBank/DDBJ databases">
        <authorList>
            <person name="Van Ghelder C."/>
            <person name="Rancurel C."/>
        </authorList>
    </citation>
    <scope>NUCLEOTIDE SEQUENCE</scope>
    <source>
        <strain evidence="5">CNCM I-4278</strain>
    </source>
</reference>
<feature type="compositionally biased region" description="Polar residues" evidence="3">
    <location>
        <begin position="60"/>
        <end position="89"/>
    </location>
</feature>
<dbReference type="Pfam" id="PF11951">
    <property type="entry name" value="Fungal_trans_2"/>
    <property type="match status" value="1"/>
</dbReference>
<feature type="domain" description="Zn(2)-C6 fungal-type" evidence="4">
    <location>
        <begin position="10"/>
        <end position="38"/>
    </location>
</feature>
<dbReference type="GO" id="GO:0000981">
    <property type="term" value="F:DNA-binding transcription factor activity, RNA polymerase II-specific"/>
    <property type="evidence" value="ECO:0007669"/>
    <property type="project" value="InterPro"/>
</dbReference>
<dbReference type="PANTHER" id="PTHR37534:SF15">
    <property type="entry name" value="ZN(II)2CYS6 TRANSCRIPTION FACTOR (EUROFUNG)"/>
    <property type="match status" value="1"/>
</dbReference>
<dbReference type="EMBL" id="CAOQHR010000002">
    <property type="protein sequence ID" value="CAI6294145.1"/>
    <property type="molecule type" value="Genomic_DNA"/>
</dbReference>
<dbReference type="InterPro" id="IPR021858">
    <property type="entry name" value="Fun_TF"/>
</dbReference>
<dbReference type="CDD" id="cd00067">
    <property type="entry name" value="GAL4"/>
    <property type="match status" value="1"/>
</dbReference>
<dbReference type="GO" id="GO:0000976">
    <property type="term" value="F:transcription cis-regulatory region binding"/>
    <property type="evidence" value="ECO:0007669"/>
    <property type="project" value="TreeGrafter"/>
</dbReference>
<dbReference type="PANTHER" id="PTHR37534">
    <property type="entry name" value="TRANSCRIPTIONAL ACTIVATOR PROTEIN UGA3"/>
    <property type="match status" value="1"/>
</dbReference>
<dbReference type="OrthoDB" id="3509362at2759"/>
<feature type="region of interest" description="Disordered" evidence="3">
    <location>
        <begin position="46"/>
        <end position="89"/>
    </location>
</feature>